<dbReference type="GO" id="GO:0000981">
    <property type="term" value="F:DNA-binding transcription factor activity, RNA polymerase II-specific"/>
    <property type="evidence" value="ECO:0007669"/>
    <property type="project" value="InterPro"/>
</dbReference>
<evidence type="ECO:0000313" key="5">
    <source>
        <dbReference type="Proteomes" id="UP000308133"/>
    </source>
</evidence>
<dbReference type="EMBL" id="PTQR01000114">
    <property type="protein sequence ID" value="TKX19437.1"/>
    <property type="molecule type" value="Genomic_DNA"/>
</dbReference>
<dbReference type="Pfam" id="PF00172">
    <property type="entry name" value="Zn_clus"/>
    <property type="match status" value="1"/>
</dbReference>
<reference evidence="4 5" key="1">
    <citation type="submission" date="2018-02" db="EMBL/GenBank/DDBJ databases">
        <title>Draft genome sequences of Elsinoe sp., causing black scab on jojoba.</title>
        <authorList>
            <person name="Stodart B."/>
            <person name="Jeffress S."/>
            <person name="Ash G."/>
            <person name="Arun Chinnappa K."/>
        </authorList>
    </citation>
    <scope>NUCLEOTIDE SEQUENCE [LARGE SCALE GENOMIC DNA]</scope>
    <source>
        <strain evidence="4 5">Hillstone_2</strain>
    </source>
</reference>
<organism evidence="4 5">
    <name type="scientific">Elsinoe australis</name>
    <dbReference type="NCBI Taxonomy" id="40998"/>
    <lineage>
        <taxon>Eukaryota</taxon>
        <taxon>Fungi</taxon>
        <taxon>Dikarya</taxon>
        <taxon>Ascomycota</taxon>
        <taxon>Pezizomycotina</taxon>
        <taxon>Dothideomycetes</taxon>
        <taxon>Dothideomycetidae</taxon>
        <taxon>Myriangiales</taxon>
        <taxon>Elsinoaceae</taxon>
        <taxon>Elsinoe</taxon>
    </lineage>
</organism>
<evidence type="ECO:0000313" key="4">
    <source>
        <dbReference type="EMBL" id="TKX19437.1"/>
    </source>
</evidence>
<proteinExistence type="predicted"/>
<keyword evidence="2" id="KW-0539">Nucleus</keyword>
<feature type="domain" description="Zn(2)-C6 fungal-type" evidence="3">
    <location>
        <begin position="11"/>
        <end position="58"/>
    </location>
</feature>
<dbReference type="PANTHER" id="PTHR46910:SF18">
    <property type="entry name" value="ZN(II)2CYS6 TRANSCRIPTION FACTOR (EUROFUNG)"/>
    <property type="match status" value="1"/>
</dbReference>
<dbReference type="CDD" id="cd00067">
    <property type="entry name" value="GAL4"/>
    <property type="match status" value="1"/>
</dbReference>
<dbReference type="AlphaFoldDB" id="A0A4U7AWJ7"/>
<sequence>MATNATPIKRQRATKACDFCHTRGRKCAPQQQGGPECATCHDFGVPCTWNRVAKRRGAKPQPGKGLARWVLNEEKHGSNHIVQLLIDTYFKQVYPVVNVVIERSYREKWQAQQIPSSQASFALLMSICALSAFRFQGNGNSQERYTSPDFSPDVYLEEALAAIPNDVSHMRSTEMIQAIGVICVTALERRMASLLHKMFGLYHAASADQGFCDEKQWNPAMSTIEREERRRLFWYMYRLEVHTSLVMGHVVRCPDLQANVAYPSIPDEESTELGPAFEWLTGWNFVTDLYRGMEHLITRFRLSRNPQHTERRLLRTSFISADHITNQILAQLTAGYESLPERFKSAESSNDPRSNRCGFQTANIICTKQLVEMLAFTSNDATLLQACQTAHDLIDRISSIPTQFLRAMSLGMLQELSGFGQILSSFIGKDLSRSEYTKLRVVMLCMAELLENLDDTLASADQAGKKLRAHVSDIDKFLASREGHEATASHHQQTPIPGDQAVSIAESDLDPMMMIPPVYLQIPWPGEWYSTMDGLDGGLYA</sequence>
<evidence type="ECO:0000256" key="2">
    <source>
        <dbReference type="ARBA" id="ARBA00023242"/>
    </source>
</evidence>
<dbReference type="GO" id="GO:0003677">
    <property type="term" value="F:DNA binding"/>
    <property type="evidence" value="ECO:0007669"/>
    <property type="project" value="InterPro"/>
</dbReference>
<evidence type="ECO:0000256" key="1">
    <source>
        <dbReference type="ARBA" id="ARBA00022723"/>
    </source>
</evidence>
<dbReference type="CDD" id="cd12148">
    <property type="entry name" value="fungal_TF_MHR"/>
    <property type="match status" value="1"/>
</dbReference>
<dbReference type="Gene3D" id="4.10.240.10">
    <property type="entry name" value="Zn(2)-C6 fungal-type DNA-binding domain"/>
    <property type="match status" value="1"/>
</dbReference>
<dbReference type="GO" id="GO:0008270">
    <property type="term" value="F:zinc ion binding"/>
    <property type="evidence" value="ECO:0007669"/>
    <property type="project" value="InterPro"/>
</dbReference>
<gene>
    <name evidence="4" type="ORF">C1H76_8285</name>
</gene>
<dbReference type="SUPFAM" id="SSF57701">
    <property type="entry name" value="Zn2/Cys6 DNA-binding domain"/>
    <property type="match status" value="1"/>
</dbReference>
<dbReference type="InterPro" id="IPR036864">
    <property type="entry name" value="Zn2-C6_fun-type_DNA-bd_sf"/>
</dbReference>
<accession>A0A4U7AWJ7</accession>
<dbReference type="InterPro" id="IPR007219">
    <property type="entry name" value="XnlR_reg_dom"/>
</dbReference>
<name>A0A4U7AWJ7_9PEZI</name>
<dbReference type="Proteomes" id="UP000308133">
    <property type="component" value="Unassembled WGS sequence"/>
</dbReference>
<dbReference type="GO" id="GO:0006351">
    <property type="term" value="P:DNA-templated transcription"/>
    <property type="evidence" value="ECO:0007669"/>
    <property type="project" value="InterPro"/>
</dbReference>
<evidence type="ECO:0000259" key="3">
    <source>
        <dbReference type="SMART" id="SM00066"/>
    </source>
</evidence>
<dbReference type="InterPro" id="IPR001138">
    <property type="entry name" value="Zn2Cys6_DnaBD"/>
</dbReference>
<dbReference type="InterPro" id="IPR050987">
    <property type="entry name" value="AtrR-like"/>
</dbReference>
<dbReference type="Pfam" id="PF04082">
    <property type="entry name" value="Fungal_trans"/>
    <property type="match status" value="1"/>
</dbReference>
<comment type="caution">
    <text evidence="4">The sequence shown here is derived from an EMBL/GenBank/DDBJ whole genome shotgun (WGS) entry which is preliminary data.</text>
</comment>
<protein>
    <submittedName>
        <fullName evidence="4">Fungal specific transcription factor domain-containing protein 64</fullName>
    </submittedName>
</protein>
<dbReference type="SMART" id="SM00066">
    <property type="entry name" value="GAL4"/>
    <property type="match status" value="1"/>
</dbReference>
<dbReference type="PANTHER" id="PTHR46910">
    <property type="entry name" value="TRANSCRIPTION FACTOR PDR1"/>
    <property type="match status" value="1"/>
</dbReference>
<keyword evidence="1" id="KW-0479">Metal-binding</keyword>